<feature type="transmembrane region" description="Helical" evidence="8">
    <location>
        <begin position="147"/>
        <end position="170"/>
    </location>
</feature>
<feature type="domain" description="ABC transmembrane type-1" evidence="10">
    <location>
        <begin position="37"/>
        <end position="319"/>
    </location>
</feature>
<evidence type="ECO:0000313" key="12">
    <source>
        <dbReference type="Proteomes" id="UP001055185"/>
    </source>
</evidence>
<feature type="domain" description="ABC transporter" evidence="9">
    <location>
        <begin position="352"/>
        <end position="586"/>
    </location>
</feature>
<feature type="transmembrane region" description="Helical" evidence="8">
    <location>
        <begin position="30"/>
        <end position="53"/>
    </location>
</feature>
<evidence type="ECO:0000256" key="2">
    <source>
        <dbReference type="ARBA" id="ARBA00022448"/>
    </source>
</evidence>
<dbReference type="InterPro" id="IPR036640">
    <property type="entry name" value="ABC1_TM_sf"/>
</dbReference>
<evidence type="ECO:0000256" key="7">
    <source>
        <dbReference type="ARBA" id="ARBA00023136"/>
    </source>
</evidence>
<dbReference type="Proteomes" id="UP001055185">
    <property type="component" value="Unassembled WGS sequence"/>
</dbReference>
<proteinExistence type="predicted"/>
<dbReference type="Pfam" id="PF00005">
    <property type="entry name" value="ABC_tran"/>
    <property type="match status" value="1"/>
</dbReference>
<evidence type="ECO:0000259" key="9">
    <source>
        <dbReference type="PROSITE" id="PS50893"/>
    </source>
</evidence>
<dbReference type="GO" id="GO:0005524">
    <property type="term" value="F:ATP binding"/>
    <property type="evidence" value="ECO:0007669"/>
    <property type="project" value="UniProtKB-KW"/>
</dbReference>
<dbReference type="EMBL" id="BQKV01000018">
    <property type="protein sequence ID" value="GJN63817.1"/>
    <property type="molecule type" value="Genomic_DNA"/>
</dbReference>
<keyword evidence="6 8" id="KW-1133">Transmembrane helix</keyword>
<evidence type="ECO:0000256" key="3">
    <source>
        <dbReference type="ARBA" id="ARBA00022692"/>
    </source>
</evidence>
<evidence type="ECO:0000313" key="11">
    <source>
        <dbReference type="EMBL" id="GJN63817.1"/>
    </source>
</evidence>
<dbReference type="PANTHER" id="PTHR43394">
    <property type="entry name" value="ATP-DEPENDENT PERMEASE MDL1, MITOCHONDRIAL"/>
    <property type="match status" value="1"/>
</dbReference>
<dbReference type="PANTHER" id="PTHR43394:SF1">
    <property type="entry name" value="ATP-BINDING CASSETTE SUB-FAMILY B MEMBER 10, MITOCHONDRIAL"/>
    <property type="match status" value="1"/>
</dbReference>
<evidence type="ECO:0000256" key="1">
    <source>
        <dbReference type="ARBA" id="ARBA00004651"/>
    </source>
</evidence>
<dbReference type="SUPFAM" id="SSF52540">
    <property type="entry name" value="P-loop containing nucleoside triphosphate hydrolases"/>
    <property type="match status" value="1"/>
</dbReference>
<keyword evidence="2" id="KW-0813">Transport</keyword>
<dbReference type="AlphaFoldDB" id="A0AA37IWQ9"/>
<evidence type="ECO:0000256" key="5">
    <source>
        <dbReference type="ARBA" id="ARBA00022840"/>
    </source>
</evidence>
<feature type="transmembrane region" description="Helical" evidence="8">
    <location>
        <begin position="73"/>
        <end position="94"/>
    </location>
</feature>
<name>A0AA37IWQ9_9FIRM</name>
<keyword evidence="7 8" id="KW-0472">Membrane</keyword>
<evidence type="ECO:0000256" key="6">
    <source>
        <dbReference type="ARBA" id="ARBA00022989"/>
    </source>
</evidence>
<accession>A0AA37IWQ9</accession>
<keyword evidence="5 11" id="KW-0067">ATP-binding</keyword>
<dbReference type="InterPro" id="IPR039421">
    <property type="entry name" value="Type_1_exporter"/>
</dbReference>
<dbReference type="PROSITE" id="PS00211">
    <property type="entry name" value="ABC_TRANSPORTER_1"/>
    <property type="match status" value="1"/>
</dbReference>
<dbReference type="Pfam" id="PF00664">
    <property type="entry name" value="ABC_membrane"/>
    <property type="match status" value="1"/>
</dbReference>
<dbReference type="GO" id="GO:0016887">
    <property type="term" value="F:ATP hydrolysis activity"/>
    <property type="evidence" value="ECO:0007669"/>
    <property type="project" value="InterPro"/>
</dbReference>
<keyword evidence="12" id="KW-1185">Reference proteome</keyword>
<dbReference type="InterPro" id="IPR027417">
    <property type="entry name" value="P-loop_NTPase"/>
</dbReference>
<dbReference type="InterPro" id="IPR017871">
    <property type="entry name" value="ABC_transporter-like_CS"/>
</dbReference>
<feature type="transmembrane region" description="Helical" evidence="8">
    <location>
        <begin position="176"/>
        <end position="195"/>
    </location>
</feature>
<sequence length="598" mass="64981">MAASAKKKSSLTPAQSKATLRRVLRHIRPYAPFVACSLLVAAGSVAAQLYIPILCGDAIDLMLGPGAVDLPGVLGIVRSIVIVAALAAFAQWCLSVCNNRITFSVSRDLRNASIHKLQRLPLSYLDSHPSGDIVSRMIADVDTFADGLLMGFTQLFTGVLTIFGTLLFMLRENVPITLVVVCITPLSFVVASFIAKRSYGYFQRQSSVRGEQTALVNEMIEGQKVVQAFGYEDESLNAFDEVNGRLQNVSLKAIFFSSLTNPATRFVNNLVYAGVGLVGALYAVAGGLTIGQLSIFLSYANQYTKPFNEISGVVTELQNALACAARVFELLDAEDQIPEAPDAPALQPDGHVVLEDVAFRYLPDRPLIENFNLDVKPGQRIAIVGPTGCGKTTLINLLMRFYDVNSGRISVSGQDIRDVTRASLRGSYGMVLQDTWLRAGTVRENIAYGKPDATEEEIIAAAKAAHAHSFIRRLPKGYDTVITENGGNISQGQKQLLCIARVMLCLPPMLILDEATSSIDTRTEIRIQAAFARMMQGRTSFIVAHRLSTIREADVILVMKDGHIIEQGSHDQLLAQNGFYAKLYNSQFEGVDPAGDPS</sequence>
<dbReference type="InterPro" id="IPR003439">
    <property type="entry name" value="ABC_transporter-like_ATP-bd"/>
</dbReference>
<dbReference type="GO" id="GO:0015421">
    <property type="term" value="F:ABC-type oligopeptide transporter activity"/>
    <property type="evidence" value="ECO:0007669"/>
    <property type="project" value="TreeGrafter"/>
</dbReference>
<dbReference type="PROSITE" id="PS50893">
    <property type="entry name" value="ABC_TRANSPORTER_2"/>
    <property type="match status" value="1"/>
</dbReference>
<gene>
    <name evidence="11" type="ORF">JCM17207_04420</name>
</gene>
<dbReference type="CDD" id="cd18547">
    <property type="entry name" value="ABC_6TM_Tm288_like"/>
    <property type="match status" value="1"/>
</dbReference>
<comment type="caution">
    <text evidence="11">The sequence shown here is derived from an EMBL/GenBank/DDBJ whole genome shotgun (WGS) entry which is preliminary data.</text>
</comment>
<dbReference type="Gene3D" id="3.40.50.300">
    <property type="entry name" value="P-loop containing nucleotide triphosphate hydrolases"/>
    <property type="match status" value="1"/>
</dbReference>
<comment type="subcellular location">
    <subcellularLocation>
        <location evidence="1">Cell membrane</location>
        <topology evidence="1">Multi-pass membrane protein</topology>
    </subcellularLocation>
</comment>
<dbReference type="RefSeq" id="WP_238316038.1">
    <property type="nucleotide sequence ID" value="NZ_BQKV01000018.1"/>
</dbReference>
<dbReference type="SUPFAM" id="SSF90123">
    <property type="entry name" value="ABC transporter transmembrane region"/>
    <property type="match status" value="1"/>
</dbReference>
<organism evidence="11 12">
    <name type="scientific">Faecalibacterium gallinarum</name>
    <dbReference type="NCBI Taxonomy" id="2903556"/>
    <lineage>
        <taxon>Bacteria</taxon>
        <taxon>Bacillati</taxon>
        <taxon>Bacillota</taxon>
        <taxon>Clostridia</taxon>
        <taxon>Eubacteriales</taxon>
        <taxon>Oscillospiraceae</taxon>
        <taxon>Faecalibacterium</taxon>
    </lineage>
</organism>
<dbReference type="SMART" id="SM00382">
    <property type="entry name" value="AAA"/>
    <property type="match status" value="1"/>
</dbReference>
<feature type="transmembrane region" description="Helical" evidence="8">
    <location>
        <begin position="270"/>
        <end position="297"/>
    </location>
</feature>
<keyword evidence="3 8" id="KW-0812">Transmembrane</keyword>
<protein>
    <submittedName>
        <fullName evidence="11">Sugar ABC transporter ATP-binding protein</fullName>
    </submittedName>
</protein>
<dbReference type="FunFam" id="3.40.50.300:FF:000287">
    <property type="entry name" value="Multidrug ABC transporter ATP-binding protein"/>
    <property type="match status" value="1"/>
</dbReference>
<dbReference type="PROSITE" id="PS50929">
    <property type="entry name" value="ABC_TM1F"/>
    <property type="match status" value="1"/>
</dbReference>
<dbReference type="GO" id="GO:0005886">
    <property type="term" value="C:plasma membrane"/>
    <property type="evidence" value="ECO:0007669"/>
    <property type="project" value="UniProtKB-SubCell"/>
</dbReference>
<dbReference type="Gene3D" id="1.20.1560.10">
    <property type="entry name" value="ABC transporter type 1, transmembrane domain"/>
    <property type="match status" value="1"/>
</dbReference>
<dbReference type="CDD" id="cd03254">
    <property type="entry name" value="ABCC_Glucan_exporter_like"/>
    <property type="match status" value="1"/>
</dbReference>
<dbReference type="InterPro" id="IPR011527">
    <property type="entry name" value="ABC1_TM_dom"/>
</dbReference>
<dbReference type="InterPro" id="IPR003593">
    <property type="entry name" value="AAA+_ATPase"/>
</dbReference>
<evidence type="ECO:0000256" key="4">
    <source>
        <dbReference type="ARBA" id="ARBA00022741"/>
    </source>
</evidence>
<evidence type="ECO:0000259" key="10">
    <source>
        <dbReference type="PROSITE" id="PS50929"/>
    </source>
</evidence>
<evidence type="ECO:0000256" key="8">
    <source>
        <dbReference type="SAM" id="Phobius"/>
    </source>
</evidence>
<reference evidence="11" key="1">
    <citation type="journal article" date="2022" name="Int. J. Syst. Evol. Microbiol.">
        <title>Genome-based, phenotypic and chemotaxonomic classification of Faecalibacterium strains: proposal of three novel species Faecalibacterium duncaniae sp. nov., Faecalibacterium hattorii sp. nov. and Faecalibacterium gallinarum sp. nov. .</title>
        <authorList>
            <person name="Sakamoto M."/>
            <person name="Sakurai N."/>
            <person name="Tanno H."/>
            <person name="Iino T."/>
            <person name="Ohkuma M."/>
            <person name="Endo A."/>
        </authorList>
    </citation>
    <scope>NUCLEOTIDE SEQUENCE</scope>
    <source>
        <strain evidence="11">JCM 17207</strain>
    </source>
</reference>
<keyword evidence="4" id="KW-0547">Nucleotide-binding</keyword>